<dbReference type="Pfam" id="PF23915">
    <property type="entry name" value="SusG_C"/>
    <property type="match status" value="1"/>
</dbReference>
<dbReference type="Gene3D" id="2.60.40.1180">
    <property type="entry name" value="Golgi alpha-mannosidase II"/>
    <property type="match status" value="1"/>
</dbReference>
<keyword evidence="2" id="KW-0326">Glycosidase</keyword>
<keyword evidence="2" id="KW-0378">Hydrolase</keyword>
<dbReference type="InterPro" id="IPR017853">
    <property type="entry name" value="GH"/>
</dbReference>
<feature type="signal peptide" evidence="3">
    <location>
        <begin position="1"/>
        <end position="16"/>
    </location>
</feature>
<dbReference type="RefSeq" id="WP_119054108.1">
    <property type="nucleotide sequence ID" value="NZ_CP032157.1"/>
</dbReference>
<reference evidence="5 6" key="1">
    <citation type="submission" date="2018-09" db="EMBL/GenBank/DDBJ databases">
        <title>Genome sequencing of strain 6GH32-13.</title>
        <authorList>
            <person name="Weon H.-Y."/>
            <person name="Heo J."/>
            <person name="Kwon S.-W."/>
        </authorList>
    </citation>
    <scope>NUCLEOTIDE SEQUENCE [LARGE SCALE GENOMIC DNA]</scope>
    <source>
        <strain evidence="5 6">5GH32-13</strain>
    </source>
</reference>
<comment type="similarity">
    <text evidence="1">Belongs to the glycosyl hydrolase 13 family.</text>
</comment>
<protein>
    <submittedName>
        <fullName evidence="5">DUF3459 domain-containing protein</fullName>
    </submittedName>
</protein>
<dbReference type="PANTHER" id="PTHR47786:SF2">
    <property type="entry name" value="GLYCOSYL HYDROLASE FAMILY 13 CATALYTIC DOMAIN-CONTAINING PROTEIN"/>
    <property type="match status" value="1"/>
</dbReference>
<dbReference type="Gene3D" id="3.20.20.80">
    <property type="entry name" value="Glycosidases"/>
    <property type="match status" value="1"/>
</dbReference>
<dbReference type="InterPro" id="IPR006047">
    <property type="entry name" value="GH13_cat_dom"/>
</dbReference>
<dbReference type="SUPFAM" id="SSF51445">
    <property type="entry name" value="(Trans)glycosidases"/>
    <property type="match status" value="1"/>
</dbReference>
<organism evidence="5 6">
    <name type="scientific">Paraflavitalea soli</name>
    <dbReference type="NCBI Taxonomy" id="2315862"/>
    <lineage>
        <taxon>Bacteria</taxon>
        <taxon>Pseudomonadati</taxon>
        <taxon>Bacteroidota</taxon>
        <taxon>Chitinophagia</taxon>
        <taxon>Chitinophagales</taxon>
        <taxon>Chitinophagaceae</taxon>
        <taxon>Paraflavitalea</taxon>
    </lineage>
</organism>
<proteinExistence type="inferred from homology"/>
<name>A0A3B7MYT8_9BACT</name>
<dbReference type="EMBL" id="CP032157">
    <property type="protein sequence ID" value="AXY78236.1"/>
    <property type="molecule type" value="Genomic_DNA"/>
</dbReference>
<evidence type="ECO:0000313" key="5">
    <source>
        <dbReference type="EMBL" id="AXY78236.1"/>
    </source>
</evidence>
<feature type="chain" id="PRO_5017786858" evidence="3">
    <location>
        <begin position="17"/>
        <end position="460"/>
    </location>
</feature>
<accession>A0A3B7MYT8</accession>
<evidence type="ECO:0000256" key="3">
    <source>
        <dbReference type="SAM" id="SignalP"/>
    </source>
</evidence>
<dbReference type="SMART" id="SM00642">
    <property type="entry name" value="Aamy"/>
    <property type="match status" value="1"/>
</dbReference>
<keyword evidence="6" id="KW-1185">Reference proteome</keyword>
<dbReference type="InterPro" id="IPR013780">
    <property type="entry name" value="Glyco_hydro_b"/>
</dbReference>
<dbReference type="AlphaFoldDB" id="A0A3B7MYT8"/>
<dbReference type="Proteomes" id="UP000263900">
    <property type="component" value="Chromosome"/>
</dbReference>
<evidence type="ECO:0000259" key="4">
    <source>
        <dbReference type="SMART" id="SM00642"/>
    </source>
</evidence>
<dbReference type="PROSITE" id="PS51257">
    <property type="entry name" value="PROKAR_LIPOPROTEIN"/>
    <property type="match status" value="1"/>
</dbReference>
<gene>
    <name evidence="5" type="ORF">D3H65_31425</name>
</gene>
<dbReference type="PANTHER" id="PTHR47786">
    <property type="entry name" value="ALPHA-1,4-GLUCAN:MALTOSE-1-PHOSPHATE MALTOSYLTRANSFERASE"/>
    <property type="match status" value="1"/>
</dbReference>
<keyword evidence="3" id="KW-0732">Signal</keyword>
<dbReference type="InterPro" id="IPR056300">
    <property type="entry name" value="SusG-like_C"/>
</dbReference>
<evidence type="ECO:0000256" key="2">
    <source>
        <dbReference type="ARBA" id="ARBA00023295"/>
    </source>
</evidence>
<sequence>MTPVFCRMLVVTCLMASFLSSCKLMPKEEEKKPAAPKDTTVIAGPDWVKQSNVYEVNVRQYTPEGTFKAFATSLPRLKKMGVDILWFMPVTPISKTDRKGTLGSYYAVADYKAINPEFGTMADFKQLVQQAHDSGFKVVVDWVANHTGADHPWLTQHPDFYNRDSTGKAKYVFDWTDTRDLNFDNKEMRDSMIAAMKYWLQETNIDGFRCDVAGEVPTDFWKACIQQLRKVKKVFMLAEGDKGELHTAGFDASYPWDMFQTMKKVAAGERNALSLDSVLMRQDSTFPAGAIRLYFTSNHDENSWNKSDFGTFPGAKHAPFAVLTQTMRASLPLIYGGQEEPVIRAISFFEKDNIGFKNYARAPFYTTLLNLRKRNTALATDAAFRKVSVGDDKALYAYVREKGKDKVLVILNLSNKEQTITIKDSTLTGTPMNLFLGAKEPFTLNHSFNIEPWGYIVCEY</sequence>
<dbReference type="GO" id="GO:0005975">
    <property type="term" value="P:carbohydrate metabolic process"/>
    <property type="evidence" value="ECO:0007669"/>
    <property type="project" value="InterPro"/>
</dbReference>
<dbReference type="Pfam" id="PF00128">
    <property type="entry name" value="Alpha-amylase"/>
    <property type="match status" value="2"/>
</dbReference>
<dbReference type="GO" id="GO:0016798">
    <property type="term" value="F:hydrolase activity, acting on glycosyl bonds"/>
    <property type="evidence" value="ECO:0007669"/>
    <property type="project" value="UniProtKB-KW"/>
</dbReference>
<evidence type="ECO:0000256" key="1">
    <source>
        <dbReference type="ARBA" id="ARBA00008061"/>
    </source>
</evidence>
<dbReference type="SUPFAM" id="SSF51011">
    <property type="entry name" value="Glycosyl hydrolase domain"/>
    <property type="match status" value="1"/>
</dbReference>
<feature type="domain" description="Glycosyl hydrolase family 13 catalytic" evidence="4">
    <location>
        <begin position="64"/>
        <end position="372"/>
    </location>
</feature>
<dbReference type="KEGG" id="pseg:D3H65_31425"/>
<dbReference type="CDD" id="cd11313">
    <property type="entry name" value="AmyAc_arch_bac_AmyA"/>
    <property type="match status" value="1"/>
</dbReference>
<dbReference type="OrthoDB" id="9805159at2"/>
<evidence type="ECO:0000313" key="6">
    <source>
        <dbReference type="Proteomes" id="UP000263900"/>
    </source>
</evidence>